<feature type="domain" description="HVO-A0261-like N-terminal" evidence="2">
    <location>
        <begin position="28"/>
        <end position="111"/>
    </location>
</feature>
<reference evidence="3" key="1">
    <citation type="journal article" date="2022" name="Syst. Appl. Microbiol.">
        <title>Natronocalculus amylovorans gen. nov., sp. nov., and Natranaeroarchaeum aerophilus sp. nov., dominant culturable amylolytic natronoarchaea from hypersaline soda lakes in southwestern Siberia.</title>
        <authorList>
            <person name="Sorokin D.Y."/>
            <person name="Elcheninov A.G."/>
            <person name="Khizhniak T.V."/>
            <person name="Koenen M."/>
            <person name="Bale N.J."/>
            <person name="Damste J.S.S."/>
            <person name="Kublanov I.V."/>
        </authorList>
    </citation>
    <scope>NUCLEOTIDE SEQUENCE</scope>
    <source>
        <strain evidence="3">AArc-St2</strain>
    </source>
</reference>
<evidence type="ECO:0000259" key="2">
    <source>
        <dbReference type="Pfam" id="PF25213"/>
    </source>
</evidence>
<reference evidence="3" key="2">
    <citation type="submission" date="2022-02" db="EMBL/GenBank/DDBJ databases">
        <authorList>
            <person name="Elcheninov A.G."/>
            <person name="Sorokin D.Y."/>
            <person name="Kublanov I.V."/>
        </authorList>
    </citation>
    <scope>NUCLEOTIDE SEQUENCE</scope>
    <source>
        <strain evidence="3">AArc-St2</strain>
    </source>
</reference>
<dbReference type="Pfam" id="PF08350">
    <property type="entry name" value="FilR1_middle"/>
    <property type="match status" value="1"/>
</dbReference>
<evidence type="ECO:0000313" key="3">
    <source>
        <dbReference type="EMBL" id="MCL9816344.1"/>
    </source>
</evidence>
<dbReference type="EMBL" id="JAKRVX010000002">
    <property type="protein sequence ID" value="MCL9816344.1"/>
    <property type="molecule type" value="Genomic_DNA"/>
</dbReference>
<sequence>MNNSVTNVRLNLQQQAQTLGITRTDAIEDIAFLTRAPHRVAVLCALSESPQTRTELIGTTDVSNSTIGRTLRAFENRQWIKRKRRAYDTTPLGAFVATCIDDVIGDIQIEQKLRTICKQLPIEETELEIEEFVDAVVTVAEIVEPYRPISRFVSLLKETQTLRFLGVDLALLAPCRDEFQAQILDGTAVEIIDPLDVTQHIQQAYANHCQTAIESGNLAIYTVREQPPYGIAVFDERVAICGYEPQSGAIRILVDTSSPTVRRWAKSTYGQHKRDAVPLLIDHAV</sequence>
<dbReference type="Gene3D" id="1.10.10.10">
    <property type="entry name" value="Winged helix-like DNA-binding domain superfamily/Winged helix DNA-binding domain"/>
    <property type="match status" value="1"/>
</dbReference>
<dbReference type="Proteomes" id="UP001203207">
    <property type="component" value="Unassembled WGS sequence"/>
</dbReference>
<protein>
    <submittedName>
        <fullName evidence="3">MarR family transcriptional regulator</fullName>
    </submittedName>
</protein>
<feature type="domain" description="Methanogenesis regulatory protein FilR1 middle" evidence="1">
    <location>
        <begin position="145"/>
        <end position="273"/>
    </location>
</feature>
<proteinExistence type="predicted"/>
<gene>
    <name evidence="3" type="ORF">AArcSt2_05235</name>
</gene>
<dbReference type="InterPro" id="IPR036388">
    <property type="entry name" value="WH-like_DNA-bd_sf"/>
</dbReference>
<name>A0AAE3K9R5_9EURY</name>
<evidence type="ECO:0000313" key="4">
    <source>
        <dbReference type="Proteomes" id="UP001203207"/>
    </source>
</evidence>
<evidence type="ECO:0000259" key="1">
    <source>
        <dbReference type="Pfam" id="PF08350"/>
    </source>
</evidence>
<dbReference type="SUPFAM" id="SSF46785">
    <property type="entry name" value="Winged helix' DNA-binding domain"/>
    <property type="match status" value="1"/>
</dbReference>
<comment type="caution">
    <text evidence="3">The sequence shown here is derived from an EMBL/GenBank/DDBJ whole genome shotgun (WGS) entry which is preliminary data.</text>
</comment>
<dbReference type="Pfam" id="PF25213">
    <property type="entry name" value="HVO_A0261_N"/>
    <property type="match status" value="1"/>
</dbReference>
<dbReference type="AlphaFoldDB" id="A0AAE3K9R5"/>
<dbReference type="InterPro" id="IPR057527">
    <property type="entry name" value="HVO_A0261-like_N"/>
</dbReference>
<dbReference type="RefSeq" id="WP_250583329.1">
    <property type="nucleotide sequence ID" value="NZ_JAKRVX010000002.1"/>
</dbReference>
<dbReference type="InterPro" id="IPR013561">
    <property type="entry name" value="FilR1_middle_dom"/>
</dbReference>
<organism evidence="3 4">
    <name type="scientific">Natronocalculus amylovorans</name>
    <dbReference type="NCBI Taxonomy" id="2917812"/>
    <lineage>
        <taxon>Archaea</taxon>
        <taxon>Methanobacteriati</taxon>
        <taxon>Methanobacteriota</taxon>
        <taxon>Stenosarchaea group</taxon>
        <taxon>Halobacteria</taxon>
        <taxon>Halobacteriales</taxon>
        <taxon>Haloferacaceae</taxon>
        <taxon>Natronocalculus</taxon>
    </lineage>
</organism>
<keyword evidence="4" id="KW-1185">Reference proteome</keyword>
<dbReference type="InterPro" id="IPR036390">
    <property type="entry name" value="WH_DNA-bd_sf"/>
</dbReference>
<accession>A0AAE3K9R5</accession>